<dbReference type="Pfam" id="PF00106">
    <property type="entry name" value="adh_short"/>
    <property type="match status" value="1"/>
</dbReference>
<reference evidence="3 4" key="1">
    <citation type="submission" date="2019-11" db="EMBL/GenBank/DDBJ databases">
        <title>Genome analysis of Rhizobacterium cereale a novel genus and species isolated from maize roots in North Spain.</title>
        <authorList>
            <person name="Menendez E."/>
            <person name="Flores-Felix J.D."/>
            <person name="Ramirez-Bahena M.-H."/>
            <person name="Igual J.M."/>
            <person name="Garcia-Fraile P."/>
            <person name="Peix A."/>
            <person name="Velazquez E."/>
        </authorList>
    </citation>
    <scope>NUCLEOTIDE SEQUENCE [LARGE SCALE GENOMIC DNA]</scope>
    <source>
        <strain evidence="3 4">RZME27</strain>
    </source>
</reference>
<dbReference type="PROSITE" id="PS51257">
    <property type="entry name" value="PROKAR_LIPOPROTEIN"/>
    <property type="match status" value="1"/>
</dbReference>
<dbReference type="PROSITE" id="PS00061">
    <property type="entry name" value="ADH_SHORT"/>
    <property type="match status" value="1"/>
</dbReference>
<dbReference type="Gene3D" id="3.40.50.720">
    <property type="entry name" value="NAD(P)-binding Rossmann-like Domain"/>
    <property type="match status" value="1"/>
</dbReference>
<comment type="similarity">
    <text evidence="1">Belongs to the short-chain dehydrogenases/reductases (SDR) family.</text>
</comment>
<dbReference type="EMBL" id="WIXI01000047">
    <property type="protein sequence ID" value="MQY48150.1"/>
    <property type="molecule type" value="Genomic_DNA"/>
</dbReference>
<organism evidence="3 4">
    <name type="scientific">Endobacterium cereale</name>
    <dbReference type="NCBI Taxonomy" id="2663029"/>
    <lineage>
        <taxon>Bacteria</taxon>
        <taxon>Pseudomonadati</taxon>
        <taxon>Pseudomonadota</taxon>
        <taxon>Alphaproteobacteria</taxon>
        <taxon>Hyphomicrobiales</taxon>
        <taxon>Rhizobiaceae</taxon>
        <taxon>Endobacterium</taxon>
    </lineage>
</organism>
<dbReference type="PANTHER" id="PTHR43669">
    <property type="entry name" value="5-KETO-D-GLUCONATE 5-REDUCTASE"/>
    <property type="match status" value="1"/>
</dbReference>
<name>A0A6A8AEG2_9HYPH</name>
<evidence type="ECO:0000313" key="3">
    <source>
        <dbReference type="EMBL" id="MQY48150.1"/>
    </source>
</evidence>
<accession>A0A6A8AEG2</accession>
<dbReference type="PRINTS" id="PR00081">
    <property type="entry name" value="GDHRDH"/>
</dbReference>
<dbReference type="InterPro" id="IPR020904">
    <property type="entry name" value="Sc_DH/Rdtase_CS"/>
</dbReference>
<protein>
    <submittedName>
        <fullName evidence="3">SDR family NAD(P)-dependent oxidoreductase</fullName>
    </submittedName>
</protein>
<dbReference type="InterPro" id="IPR002347">
    <property type="entry name" value="SDR_fam"/>
</dbReference>
<keyword evidence="2" id="KW-0560">Oxidoreductase</keyword>
<dbReference type="PANTHER" id="PTHR43669:SF6">
    <property type="entry name" value="DECAPRENYLPHOSPHORYL-2-KETO-BETA-D-ERYTHRO-PENTOSE REDUCTASE"/>
    <property type="match status" value="1"/>
</dbReference>
<evidence type="ECO:0000313" key="4">
    <source>
        <dbReference type="Proteomes" id="UP000435138"/>
    </source>
</evidence>
<gene>
    <name evidence="3" type="ORF">GAO09_19095</name>
</gene>
<dbReference type="InterPro" id="IPR036291">
    <property type="entry name" value="NAD(P)-bd_dom_sf"/>
</dbReference>
<evidence type="ECO:0000256" key="2">
    <source>
        <dbReference type="ARBA" id="ARBA00023002"/>
    </source>
</evidence>
<comment type="caution">
    <text evidence="3">The sequence shown here is derived from an EMBL/GenBank/DDBJ whole genome shotgun (WGS) entry which is preliminary data.</text>
</comment>
<dbReference type="SUPFAM" id="SSF51735">
    <property type="entry name" value="NAD(P)-binding Rossmann-fold domains"/>
    <property type="match status" value="1"/>
</dbReference>
<sequence length="250" mass="26467">MKDKTLRVIILGATSAIAACTARLYAKEGASILLVGRDEVRLSQMAVDLKARGAENATVAFSDLAAATDAPQQFAGFVQQLGGVDHVLLAYGILGDQGAAERDLVAAEEILRVNFNSAAAWSLVAANVLEAQGRGSLVVIGSVAGDRGRRANFIYGAAKAGLEALVEGIAHRFANKGPRAVLIKPGPTVTPMTDGMNRKGALWAKPEQIAEIAHARAYRGAAIAYAPGFWRYIMLIIRNLPAAIFNRMEI</sequence>
<dbReference type="AlphaFoldDB" id="A0A6A8AEG2"/>
<proteinExistence type="inferred from homology"/>
<dbReference type="CDD" id="cd05233">
    <property type="entry name" value="SDR_c"/>
    <property type="match status" value="1"/>
</dbReference>
<evidence type="ECO:0000256" key="1">
    <source>
        <dbReference type="ARBA" id="ARBA00006484"/>
    </source>
</evidence>
<dbReference type="Proteomes" id="UP000435138">
    <property type="component" value="Unassembled WGS sequence"/>
</dbReference>
<dbReference type="GO" id="GO:0016491">
    <property type="term" value="F:oxidoreductase activity"/>
    <property type="evidence" value="ECO:0007669"/>
    <property type="project" value="UniProtKB-KW"/>
</dbReference>
<keyword evidence="4" id="KW-1185">Reference proteome</keyword>